<dbReference type="Pfam" id="PF01522">
    <property type="entry name" value="Polysacc_deac_1"/>
    <property type="match status" value="1"/>
</dbReference>
<dbReference type="InterPro" id="IPR050248">
    <property type="entry name" value="Polysacc_deacetylase_ArnD"/>
</dbReference>
<feature type="domain" description="NodB homology" evidence="3">
    <location>
        <begin position="22"/>
        <end position="198"/>
    </location>
</feature>
<accession>A0A1M4XR49</accession>
<gene>
    <name evidence="4" type="ORF">SAMN05444278_11027</name>
</gene>
<dbReference type="Proteomes" id="UP000184462">
    <property type="component" value="Unassembled WGS sequence"/>
</dbReference>
<dbReference type="STRING" id="1155689.SAMN05444278_11027"/>
<dbReference type="Gene3D" id="3.20.20.370">
    <property type="entry name" value="Glycoside hydrolase/deacetylase"/>
    <property type="match status" value="1"/>
</dbReference>
<reference evidence="4 5" key="1">
    <citation type="submission" date="2016-11" db="EMBL/GenBank/DDBJ databases">
        <authorList>
            <person name="Jaros S."/>
            <person name="Januszkiewicz K."/>
            <person name="Wedrychowicz H."/>
        </authorList>
    </citation>
    <scope>NUCLEOTIDE SEQUENCE [LARGE SCALE GENOMIC DNA]</scope>
    <source>
        <strain evidence="4 5">DSM 25661</strain>
    </source>
</reference>
<name>A0A1M4XR49_9FLAO</name>
<evidence type="ECO:0000313" key="5">
    <source>
        <dbReference type="Proteomes" id="UP000184462"/>
    </source>
</evidence>
<dbReference type="SUPFAM" id="SSF88713">
    <property type="entry name" value="Glycoside hydrolase/deacetylase"/>
    <property type="match status" value="1"/>
</dbReference>
<dbReference type="GO" id="GO:0046872">
    <property type="term" value="F:metal ion binding"/>
    <property type="evidence" value="ECO:0007669"/>
    <property type="project" value="UniProtKB-KW"/>
</dbReference>
<protein>
    <submittedName>
        <fullName evidence="4">Peptidoglycan/xylan/chitin deacetylase, PgdA/CDA1 family</fullName>
    </submittedName>
</protein>
<dbReference type="RefSeq" id="WP_073193573.1">
    <property type="nucleotide sequence ID" value="NZ_FQTW01000010.1"/>
</dbReference>
<dbReference type="CDD" id="cd10917">
    <property type="entry name" value="CE4_NodB_like_6s_7s"/>
    <property type="match status" value="1"/>
</dbReference>
<dbReference type="PANTHER" id="PTHR10587">
    <property type="entry name" value="GLYCOSYL TRANSFERASE-RELATED"/>
    <property type="match status" value="1"/>
</dbReference>
<dbReference type="OrthoDB" id="9812065at2"/>
<dbReference type="AlphaFoldDB" id="A0A1M4XR49"/>
<dbReference type="GO" id="GO:0016810">
    <property type="term" value="F:hydrolase activity, acting on carbon-nitrogen (but not peptide) bonds"/>
    <property type="evidence" value="ECO:0007669"/>
    <property type="project" value="InterPro"/>
</dbReference>
<dbReference type="PANTHER" id="PTHR10587:SF133">
    <property type="entry name" value="CHITIN DEACETYLASE 1-RELATED"/>
    <property type="match status" value="1"/>
</dbReference>
<dbReference type="GO" id="GO:0005975">
    <property type="term" value="P:carbohydrate metabolic process"/>
    <property type="evidence" value="ECO:0007669"/>
    <property type="project" value="InterPro"/>
</dbReference>
<dbReference type="GO" id="GO:0016020">
    <property type="term" value="C:membrane"/>
    <property type="evidence" value="ECO:0007669"/>
    <property type="project" value="TreeGrafter"/>
</dbReference>
<evidence type="ECO:0000256" key="1">
    <source>
        <dbReference type="ARBA" id="ARBA00022723"/>
    </source>
</evidence>
<proteinExistence type="predicted"/>
<dbReference type="EMBL" id="FQTW01000010">
    <property type="protein sequence ID" value="SHE96074.1"/>
    <property type="molecule type" value="Genomic_DNA"/>
</dbReference>
<organism evidence="4 5">
    <name type="scientific">Psychroflexus salarius</name>
    <dbReference type="NCBI Taxonomy" id="1155689"/>
    <lineage>
        <taxon>Bacteria</taxon>
        <taxon>Pseudomonadati</taxon>
        <taxon>Bacteroidota</taxon>
        <taxon>Flavobacteriia</taxon>
        <taxon>Flavobacteriales</taxon>
        <taxon>Flavobacteriaceae</taxon>
        <taxon>Psychroflexus</taxon>
    </lineage>
</organism>
<dbReference type="InterPro" id="IPR011330">
    <property type="entry name" value="Glyco_hydro/deAcase_b/a-brl"/>
</dbReference>
<dbReference type="PROSITE" id="PS51677">
    <property type="entry name" value="NODB"/>
    <property type="match status" value="1"/>
</dbReference>
<keyword evidence="2" id="KW-0378">Hydrolase</keyword>
<evidence type="ECO:0000256" key="2">
    <source>
        <dbReference type="ARBA" id="ARBA00022801"/>
    </source>
</evidence>
<dbReference type="InterPro" id="IPR002509">
    <property type="entry name" value="NODB_dom"/>
</dbReference>
<keyword evidence="1" id="KW-0479">Metal-binding</keyword>
<sequence length="200" mass="23592">MLRSSWYYNLLYPKRFWRFKDNNVYLSFDDGPIPEVTPWVLKQLKQFKAKATFFCIGDNIKKHPEIFQQIIDEGHSIGNHSMHHLNGWITNTEDYIEDVNNCQQTIKQLNTDTCLFRPPYGKCTSKQAKILHQKGFKIVMWDVITKDYDAGKSPQDCFKIYKSQVRNGSIIVMHDSQKAFKNLQYILPKILNEKLHFKAI</sequence>
<evidence type="ECO:0000313" key="4">
    <source>
        <dbReference type="EMBL" id="SHE96074.1"/>
    </source>
</evidence>
<evidence type="ECO:0000259" key="3">
    <source>
        <dbReference type="PROSITE" id="PS51677"/>
    </source>
</evidence>
<keyword evidence="5" id="KW-1185">Reference proteome</keyword>